<dbReference type="AlphaFoldDB" id="A0A8D8ZS18"/>
<sequence>MRVRDAGDVNLLQETLRRLHHWCCKNAMSLNLDKCKAMTLHTNKNPILASYNINNVSLSRVESIKDLGVTFEPNLKFNLHYNNIKNKSLKMLGLLYRHTQDFRNPTTLKNLYYSYVLPNLEYCCTVWSPQYETDIKFLESVQHKFLRMLAFKTYTRILDHNYEDIMTKNNIISLKKRRDMQDLIFLHKILNAQIYSPEILSKINLKTKGRATRSTDIFALRTNKTNLGEHAPIHRMLKIGNIASGVGLDMFHSSVGQIKDYFFNT</sequence>
<accession>A0A8D8ZS18</accession>
<proteinExistence type="predicted"/>
<dbReference type="EMBL" id="HBUF01534668">
    <property type="protein sequence ID" value="CAG6752885.1"/>
    <property type="molecule type" value="Transcribed_RNA"/>
</dbReference>
<evidence type="ECO:0008006" key="2">
    <source>
        <dbReference type="Google" id="ProtNLM"/>
    </source>
</evidence>
<dbReference type="PRINTS" id="PR01345">
    <property type="entry name" value="CERVTRCPTASE"/>
</dbReference>
<dbReference type="EMBL" id="HBUF01534667">
    <property type="protein sequence ID" value="CAG6752884.1"/>
    <property type="molecule type" value="Transcribed_RNA"/>
</dbReference>
<dbReference type="PANTHER" id="PTHR33332">
    <property type="entry name" value="REVERSE TRANSCRIPTASE DOMAIN-CONTAINING PROTEIN"/>
    <property type="match status" value="1"/>
</dbReference>
<organism evidence="1">
    <name type="scientific">Cacopsylla melanoneura</name>
    <dbReference type="NCBI Taxonomy" id="428564"/>
    <lineage>
        <taxon>Eukaryota</taxon>
        <taxon>Metazoa</taxon>
        <taxon>Ecdysozoa</taxon>
        <taxon>Arthropoda</taxon>
        <taxon>Hexapoda</taxon>
        <taxon>Insecta</taxon>
        <taxon>Pterygota</taxon>
        <taxon>Neoptera</taxon>
        <taxon>Paraneoptera</taxon>
        <taxon>Hemiptera</taxon>
        <taxon>Sternorrhyncha</taxon>
        <taxon>Psylloidea</taxon>
        <taxon>Psyllidae</taxon>
        <taxon>Psyllinae</taxon>
        <taxon>Cacopsylla</taxon>
    </lineage>
</organism>
<reference evidence="1" key="1">
    <citation type="submission" date="2021-05" db="EMBL/GenBank/DDBJ databases">
        <authorList>
            <person name="Alioto T."/>
            <person name="Alioto T."/>
            <person name="Gomez Garrido J."/>
        </authorList>
    </citation>
    <scope>NUCLEOTIDE SEQUENCE</scope>
</reference>
<name>A0A8D8ZS18_9HEMI</name>
<evidence type="ECO:0000313" key="1">
    <source>
        <dbReference type="EMBL" id="CAG6752884.1"/>
    </source>
</evidence>
<protein>
    <recommendedName>
        <fullName evidence="2">Reverse transcriptase domain-containing protein</fullName>
    </recommendedName>
</protein>